<proteinExistence type="predicted"/>
<protein>
    <submittedName>
        <fullName evidence="2">GNAT family N-acetyltransferase</fullName>
    </submittedName>
</protein>
<dbReference type="Proteomes" id="UP000324104">
    <property type="component" value="Unassembled WGS sequence"/>
</dbReference>
<dbReference type="AlphaFoldDB" id="A0A5D5AUE2"/>
<feature type="domain" description="N-acetyltransferase" evidence="1">
    <location>
        <begin position="37"/>
        <end position="190"/>
    </location>
</feature>
<dbReference type="EMBL" id="VTAW01000002">
    <property type="protein sequence ID" value="TYT63462.1"/>
    <property type="molecule type" value="Genomic_DNA"/>
</dbReference>
<reference evidence="2 3" key="1">
    <citation type="submission" date="2019-08" db="EMBL/GenBank/DDBJ databases">
        <title>Archaea genome.</title>
        <authorList>
            <person name="Kajale S."/>
            <person name="Shouche Y."/>
            <person name="Deshpande N."/>
            <person name="Sharma A."/>
        </authorList>
    </citation>
    <scope>NUCLEOTIDE SEQUENCE [LARGE SCALE GENOMIC DNA]</scope>
    <source>
        <strain evidence="2 3">ESP3B_9</strain>
    </source>
</reference>
<name>A0A5D5AUE2_9EURY</name>
<dbReference type="GO" id="GO:0008999">
    <property type="term" value="F:protein-N-terminal-alanine acetyltransferase activity"/>
    <property type="evidence" value="ECO:0007669"/>
    <property type="project" value="TreeGrafter"/>
</dbReference>
<dbReference type="GO" id="GO:1990189">
    <property type="term" value="F:protein N-terminal-serine acetyltransferase activity"/>
    <property type="evidence" value="ECO:0007669"/>
    <property type="project" value="TreeGrafter"/>
</dbReference>
<keyword evidence="3" id="KW-1185">Reference proteome</keyword>
<dbReference type="InterPro" id="IPR051908">
    <property type="entry name" value="Ribosomal_N-acetyltransferase"/>
</dbReference>
<dbReference type="GO" id="GO:0005737">
    <property type="term" value="C:cytoplasm"/>
    <property type="evidence" value="ECO:0007669"/>
    <property type="project" value="TreeGrafter"/>
</dbReference>
<dbReference type="InterPro" id="IPR016181">
    <property type="entry name" value="Acyl_CoA_acyltransferase"/>
</dbReference>
<comment type="caution">
    <text evidence="2">The sequence shown here is derived from an EMBL/GenBank/DDBJ whole genome shotgun (WGS) entry which is preliminary data.</text>
</comment>
<dbReference type="PANTHER" id="PTHR43441:SF11">
    <property type="entry name" value="RIBOSOMAL-PROTEIN-SERINE ACETYLTRANSFERASE"/>
    <property type="match status" value="1"/>
</dbReference>
<evidence type="ECO:0000259" key="1">
    <source>
        <dbReference type="PROSITE" id="PS51186"/>
    </source>
</evidence>
<evidence type="ECO:0000313" key="2">
    <source>
        <dbReference type="EMBL" id="TYT63462.1"/>
    </source>
</evidence>
<evidence type="ECO:0000313" key="3">
    <source>
        <dbReference type="Proteomes" id="UP000324104"/>
    </source>
</evidence>
<dbReference type="Pfam" id="PF13302">
    <property type="entry name" value="Acetyltransf_3"/>
    <property type="match status" value="1"/>
</dbReference>
<accession>A0A5D5AUE2</accession>
<dbReference type="PANTHER" id="PTHR43441">
    <property type="entry name" value="RIBOSOMAL-PROTEIN-SERINE ACETYLTRANSFERASE"/>
    <property type="match status" value="1"/>
</dbReference>
<dbReference type="SUPFAM" id="SSF55729">
    <property type="entry name" value="Acyl-CoA N-acyltransferases (Nat)"/>
    <property type="match status" value="1"/>
</dbReference>
<dbReference type="InterPro" id="IPR000182">
    <property type="entry name" value="GNAT_dom"/>
</dbReference>
<sequence>MGSLVPGTIETDRLRFEAIRPETVDVLELYEICSSDPEIDEITEYLTWDPHETPNETLEFVDHVAKRYESDDGAAYLIRPKAGEDGAGEIAGESGFAIDWKKRTMTLGVWLRTRFWGRGYSGERAAAFLEVAFDRLDLELVAVCVDVENDRSHRAIRKYVNAHGGQRDGLVRNWVVIGDDPTDCYRYTVSQSEWRENRSDVVVSIE</sequence>
<dbReference type="Gene3D" id="3.40.630.30">
    <property type="match status" value="1"/>
</dbReference>
<dbReference type="RefSeq" id="WP_149079928.1">
    <property type="nucleotide sequence ID" value="NZ_VTAW01000002.1"/>
</dbReference>
<dbReference type="PROSITE" id="PS51186">
    <property type="entry name" value="GNAT"/>
    <property type="match status" value="1"/>
</dbReference>
<organism evidence="2 3">
    <name type="scientific">Natrialba swarupiae</name>
    <dbReference type="NCBI Taxonomy" id="2448032"/>
    <lineage>
        <taxon>Archaea</taxon>
        <taxon>Methanobacteriati</taxon>
        <taxon>Methanobacteriota</taxon>
        <taxon>Stenosarchaea group</taxon>
        <taxon>Halobacteria</taxon>
        <taxon>Halobacteriales</taxon>
        <taxon>Natrialbaceae</taxon>
        <taxon>Natrialba</taxon>
    </lineage>
</organism>
<keyword evidence="2" id="KW-0808">Transferase</keyword>
<gene>
    <name evidence="2" type="ORF">FYC77_02485</name>
</gene>